<evidence type="ECO:0000313" key="15">
    <source>
        <dbReference type="Proteomes" id="UP000323011"/>
    </source>
</evidence>
<dbReference type="Pfam" id="PF00069">
    <property type="entry name" value="Pkinase"/>
    <property type="match status" value="1"/>
</dbReference>
<reference evidence="14 15" key="1">
    <citation type="submission" date="2019-07" db="EMBL/GenBank/DDBJ databases">
        <title>Genomes of Cafeteria roenbergensis.</title>
        <authorList>
            <person name="Fischer M.G."/>
            <person name="Hackl T."/>
            <person name="Roman M."/>
        </authorList>
    </citation>
    <scope>NUCLEOTIDE SEQUENCE [LARGE SCALE GENOMIC DNA]</scope>
    <source>
        <strain evidence="10 15">BVI</strain>
        <strain evidence="11 17">Cflag</strain>
        <strain evidence="13 14">E4-10P</strain>
        <strain evidence="12 16">RCC970-E3</strain>
    </source>
</reference>
<accession>A0A5A8D3P7</accession>
<dbReference type="Proteomes" id="UP000323011">
    <property type="component" value="Unassembled WGS sequence"/>
</dbReference>
<evidence type="ECO:0000313" key="10">
    <source>
        <dbReference type="EMBL" id="KAA0154357.1"/>
    </source>
</evidence>
<dbReference type="Proteomes" id="UP000322899">
    <property type="component" value="Unassembled WGS sequence"/>
</dbReference>
<keyword evidence="2" id="KW-0808">Transferase</keyword>
<keyword evidence="1 7" id="KW-0723">Serine/threonine-protein kinase</keyword>
<keyword evidence="5 6" id="KW-0067">ATP-binding</keyword>
<dbReference type="EMBL" id="VLTN01000012">
    <property type="protein sequence ID" value="KAA0154357.1"/>
    <property type="molecule type" value="Genomic_DNA"/>
</dbReference>
<dbReference type="PROSITE" id="PS00108">
    <property type="entry name" value="PROTEIN_KINASE_ST"/>
    <property type="match status" value="1"/>
</dbReference>
<evidence type="ECO:0000256" key="4">
    <source>
        <dbReference type="ARBA" id="ARBA00022777"/>
    </source>
</evidence>
<evidence type="ECO:0000256" key="2">
    <source>
        <dbReference type="ARBA" id="ARBA00022679"/>
    </source>
</evidence>
<sequence length="398" mass="42807">MAMKRILKFFRRGPGDQCREEYEFGDLLGSGSFAHVYRATFKADGSEWAIKQIEKSRLSDADREALGVEVEILEKLNHENVVTLRQVFDTSKYFYMVMEILRGQDLFDRVVTKEKYTEKEAADAVRQIAAGMHHAHLLGIAHRDLKPENLMYTSQDPDSPIKIVDFGLGKVIGEANVMFTACGTPGYVAPEILRGESYTTKVDIWSLGVILYILLCGFPPFYSENNAVLFDQIKRAAYDFPSPWWDGITESAKDLIRRMLVVDPTARYSAEDVMEHPWVKSEAAGAGDTSLAAAQASIRKLRLKERLRAGVRAIGAMAALRKLVSSGGGSSRAEMVFKGAAAATAAAEAADGGADETSATEAAEAAAASAALPEESSGAAEVAPGSAAAAAAAAASAP</sequence>
<evidence type="ECO:0000313" key="16">
    <source>
        <dbReference type="Proteomes" id="UP000324907"/>
    </source>
</evidence>
<evidence type="ECO:0000313" key="12">
    <source>
        <dbReference type="EMBL" id="KAA0159744.1"/>
    </source>
</evidence>
<evidence type="ECO:0000256" key="6">
    <source>
        <dbReference type="PROSITE-ProRule" id="PRU10141"/>
    </source>
</evidence>
<dbReference type="OrthoDB" id="193931at2759"/>
<feature type="domain" description="Protein kinase" evidence="9">
    <location>
        <begin position="22"/>
        <end position="279"/>
    </location>
</feature>
<dbReference type="CDD" id="cd05117">
    <property type="entry name" value="STKc_CAMK"/>
    <property type="match status" value="1"/>
</dbReference>
<dbReference type="PANTHER" id="PTHR24347">
    <property type="entry name" value="SERINE/THREONINE-PROTEIN KINASE"/>
    <property type="match status" value="1"/>
</dbReference>
<dbReference type="AlphaFoldDB" id="A0A5A8D3P7"/>
<dbReference type="FunFam" id="3.30.200.20:FF:000042">
    <property type="entry name" value="Aurora kinase A"/>
    <property type="match status" value="1"/>
</dbReference>
<comment type="similarity">
    <text evidence="7">Belongs to the protein kinase superfamily.</text>
</comment>
<dbReference type="Proteomes" id="UP000324907">
    <property type="component" value="Unassembled WGS sequence"/>
</dbReference>
<organism evidence="11 17">
    <name type="scientific">Cafeteria roenbergensis</name>
    <name type="common">Marine flagellate</name>
    <dbReference type="NCBI Taxonomy" id="33653"/>
    <lineage>
        <taxon>Eukaryota</taxon>
        <taxon>Sar</taxon>
        <taxon>Stramenopiles</taxon>
        <taxon>Bigyra</taxon>
        <taxon>Opalozoa</taxon>
        <taxon>Bicosoecida</taxon>
        <taxon>Cafeteriaceae</taxon>
        <taxon>Cafeteria</taxon>
    </lineage>
</organism>
<dbReference type="InterPro" id="IPR011009">
    <property type="entry name" value="Kinase-like_dom_sf"/>
</dbReference>
<evidence type="ECO:0000256" key="1">
    <source>
        <dbReference type="ARBA" id="ARBA00022527"/>
    </source>
</evidence>
<keyword evidence="4" id="KW-0418">Kinase</keyword>
<dbReference type="Proteomes" id="UP000325113">
    <property type="component" value="Unassembled WGS sequence"/>
</dbReference>
<evidence type="ECO:0000256" key="3">
    <source>
        <dbReference type="ARBA" id="ARBA00022741"/>
    </source>
</evidence>
<feature type="region of interest" description="Disordered" evidence="8">
    <location>
        <begin position="351"/>
        <end position="383"/>
    </location>
</feature>
<evidence type="ECO:0000256" key="8">
    <source>
        <dbReference type="SAM" id="MobiDB-lite"/>
    </source>
</evidence>
<evidence type="ECO:0000313" key="13">
    <source>
        <dbReference type="EMBL" id="KAA0172660.1"/>
    </source>
</evidence>
<dbReference type="PROSITE" id="PS00107">
    <property type="entry name" value="PROTEIN_KINASE_ATP"/>
    <property type="match status" value="1"/>
</dbReference>
<dbReference type="EMBL" id="VLTM01000052">
    <property type="protein sequence ID" value="KAA0159539.1"/>
    <property type="molecule type" value="Genomic_DNA"/>
</dbReference>
<dbReference type="GO" id="GO:0004674">
    <property type="term" value="F:protein serine/threonine kinase activity"/>
    <property type="evidence" value="ECO:0007669"/>
    <property type="project" value="UniProtKB-KW"/>
</dbReference>
<dbReference type="InterPro" id="IPR000719">
    <property type="entry name" value="Prot_kinase_dom"/>
</dbReference>
<dbReference type="EMBL" id="VLTL01000122">
    <property type="protein sequence ID" value="KAA0159744.1"/>
    <property type="molecule type" value="Genomic_DNA"/>
</dbReference>
<dbReference type="Gene3D" id="1.10.510.10">
    <property type="entry name" value="Transferase(Phosphotransferase) domain 1"/>
    <property type="match status" value="1"/>
</dbReference>
<comment type="caution">
    <text evidence="11">The sequence shown here is derived from an EMBL/GenBank/DDBJ whole genome shotgun (WGS) entry which is preliminary data.</text>
</comment>
<dbReference type="InterPro" id="IPR008271">
    <property type="entry name" value="Ser/Thr_kinase_AS"/>
</dbReference>
<dbReference type="SUPFAM" id="SSF56112">
    <property type="entry name" value="Protein kinase-like (PK-like)"/>
    <property type="match status" value="1"/>
</dbReference>
<evidence type="ECO:0000313" key="17">
    <source>
        <dbReference type="Proteomes" id="UP000325113"/>
    </source>
</evidence>
<evidence type="ECO:0000313" key="14">
    <source>
        <dbReference type="Proteomes" id="UP000322899"/>
    </source>
</evidence>
<dbReference type="GO" id="GO:0005524">
    <property type="term" value="F:ATP binding"/>
    <property type="evidence" value="ECO:0007669"/>
    <property type="project" value="UniProtKB-UniRule"/>
</dbReference>
<evidence type="ECO:0000256" key="5">
    <source>
        <dbReference type="ARBA" id="ARBA00022840"/>
    </source>
</evidence>
<dbReference type="PROSITE" id="PS50011">
    <property type="entry name" value="PROTEIN_KINASE_DOM"/>
    <property type="match status" value="1"/>
</dbReference>
<proteinExistence type="inferred from homology"/>
<keyword evidence="15" id="KW-1185">Reference proteome</keyword>
<dbReference type="EMBL" id="VLTO01000045">
    <property type="protein sequence ID" value="KAA0172660.1"/>
    <property type="molecule type" value="Genomic_DNA"/>
</dbReference>
<evidence type="ECO:0000259" key="9">
    <source>
        <dbReference type="PROSITE" id="PS50011"/>
    </source>
</evidence>
<gene>
    <name evidence="13" type="ORF">FNF27_05884</name>
    <name evidence="12" type="ORF">FNF28_05707</name>
    <name evidence="10" type="ORF">FNF29_02577</name>
    <name evidence="11" type="ORF">FNF31_04778</name>
</gene>
<keyword evidence="3 6" id="KW-0547">Nucleotide-binding</keyword>
<dbReference type="OMA" id="HDWFESR"/>
<dbReference type="InterPro" id="IPR017441">
    <property type="entry name" value="Protein_kinase_ATP_BS"/>
</dbReference>
<evidence type="ECO:0000256" key="7">
    <source>
        <dbReference type="RuleBase" id="RU000304"/>
    </source>
</evidence>
<feature type="binding site" evidence="6">
    <location>
        <position position="51"/>
    </location>
    <ligand>
        <name>ATP</name>
        <dbReference type="ChEBI" id="CHEBI:30616"/>
    </ligand>
</feature>
<evidence type="ECO:0000313" key="11">
    <source>
        <dbReference type="EMBL" id="KAA0159539.1"/>
    </source>
</evidence>
<dbReference type="SMART" id="SM00220">
    <property type="entry name" value="S_TKc"/>
    <property type="match status" value="1"/>
</dbReference>
<dbReference type="FunFam" id="1.10.510.10:FF:000026">
    <property type="entry name" value="Calcium/calmodulin-dependent protein kinase type 1"/>
    <property type="match status" value="1"/>
</dbReference>
<name>A0A5A8D3P7_CAFRO</name>
<protein>
    <recommendedName>
        <fullName evidence="9">Protein kinase domain-containing protein</fullName>
    </recommendedName>
</protein>